<feature type="region of interest" description="Disordered" evidence="1">
    <location>
        <begin position="125"/>
        <end position="148"/>
    </location>
</feature>
<feature type="transmembrane region" description="Helical" evidence="2">
    <location>
        <begin position="33"/>
        <end position="60"/>
    </location>
</feature>
<dbReference type="AlphaFoldDB" id="A0A6A6UJC2"/>
<sequence>MGIPYSRQINAAFDQVTPLVAQGFQVLETTKNIAIVLALISALGMIMLGLILTALVALLVTMNPDLTYQRQEVVTPAMKLLIHPGSLTFLGLGTTAVLAGITRGLYLAIFNPMTRKQIRERLEKDEVDHQQDMVVEESASEKSEDSKS</sequence>
<name>A0A6A6UJC2_9PEZI</name>
<evidence type="ECO:0000313" key="4">
    <source>
        <dbReference type="Proteomes" id="UP000799302"/>
    </source>
</evidence>
<keyword evidence="2" id="KW-1133">Transmembrane helix</keyword>
<keyword evidence="2" id="KW-0472">Membrane</keyword>
<protein>
    <submittedName>
        <fullName evidence="3">Uncharacterized protein</fullName>
    </submittedName>
</protein>
<keyword evidence="2" id="KW-0812">Transmembrane</keyword>
<dbReference type="Proteomes" id="UP000799302">
    <property type="component" value="Unassembled WGS sequence"/>
</dbReference>
<evidence type="ECO:0000256" key="2">
    <source>
        <dbReference type="SAM" id="Phobius"/>
    </source>
</evidence>
<evidence type="ECO:0000313" key="3">
    <source>
        <dbReference type="EMBL" id="KAF2672375.1"/>
    </source>
</evidence>
<dbReference type="OrthoDB" id="3647at2759"/>
<proteinExistence type="predicted"/>
<reference evidence="3" key="1">
    <citation type="journal article" date="2020" name="Stud. Mycol.">
        <title>101 Dothideomycetes genomes: a test case for predicting lifestyles and emergence of pathogens.</title>
        <authorList>
            <person name="Haridas S."/>
            <person name="Albert R."/>
            <person name="Binder M."/>
            <person name="Bloem J."/>
            <person name="Labutti K."/>
            <person name="Salamov A."/>
            <person name="Andreopoulos B."/>
            <person name="Baker S."/>
            <person name="Barry K."/>
            <person name="Bills G."/>
            <person name="Bluhm B."/>
            <person name="Cannon C."/>
            <person name="Castanera R."/>
            <person name="Culley D."/>
            <person name="Daum C."/>
            <person name="Ezra D."/>
            <person name="Gonzalez J."/>
            <person name="Henrissat B."/>
            <person name="Kuo A."/>
            <person name="Liang C."/>
            <person name="Lipzen A."/>
            <person name="Lutzoni F."/>
            <person name="Magnuson J."/>
            <person name="Mondo S."/>
            <person name="Nolan M."/>
            <person name="Ohm R."/>
            <person name="Pangilinan J."/>
            <person name="Park H.-J."/>
            <person name="Ramirez L."/>
            <person name="Alfaro M."/>
            <person name="Sun H."/>
            <person name="Tritt A."/>
            <person name="Yoshinaga Y."/>
            <person name="Zwiers L.-H."/>
            <person name="Turgeon B."/>
            <person name="Goodwin S."/>
            <person name="Spatafora J."/>
            <person name="Crous P."/>
            <person name="Grigoriev I."/>
        </authorList>
    </citation>
    <scope>NUCLEOTIDE SEQUENCE</scope>
    <source>
        <strain evidence="3">CBS 115976</strain>
    </source>
</reference>
<feature type="transmembrane region" description="Helical" evidence="2">
    <location>
        <begin position="80"/>
        <end position="109"/>
    </location>
</feature>
<gene>
    <name evidence="3" type="ORF">BT63DRAFT_422847</name>
</gene>
<organism evidence="3 4">
    <name type="scientific">Microthyrium microscopicum</name>
    <dbReference type="NCBI Taxonomy" id="703497"/>
    <lineage>
        <taxon>Eukaryota</taxon>
        <taxon>Fungi</taxon>
        <taxon>Dikarya</taxon>
        <taxon>Ascomycota</taxon>
        <taxon>Pezizomycotina</taxon>
        <taxon>Dothideomycetes</taxon>
        <taxon>Dothideomycetes incertae sedis</taxon>
        <taxon>Microthyriales</taxon>
        <taxon>Microthyriaceae</taxon>
        <taxon>Microthyrium</taxon>
    </lineage>
</organism>
<keyword evidence="4" id="KW-1185">Reference proteome</keyword>
<dbReference type="EMBL" id="MU004232">
    <property type="protein sequence ID" value="KAF2672375.1"/>
    <property type="molecule type" value="Genomic_DNA"/>
</dbReference>
<accession>A0A6A6UJC2</accession>
<evidence type="ECO:0000256" key="1">
    <source>
        <dbReference type="SAM" id="MobiDB-lite"/>
    </source>
</evidence>
<feature type="compositionally biased region" description="Basic and acidic residues" evidence="1">
    <location>
        <begin position="139"/>
        <end position="148"/>
    </location>
</feature>